<sequence length="312" mass="33202">MKVLVIGTGAVGSYFGFKLAQSGAEVSMLARSDYDHVRDHGIHLSTTEGDFHFQPKQVVRHAAELVDPESGAAIKPDYVMLCIKVVEGADRIGLLRDAVGPETAIVLVSNGIDVEREVAEAFPDNEIISGLAFIGVTRIAPGRIHHEAYGNLSLGSYPHGVSEKTRLLAEAYQAAGVKCVATDNIGTARWQKCVWNAAFNPVSVLCGLNTGDILAHQEAFIRTLMQEVCAIAAAVGHPLPETLVDKSIHSTLKMPPYKTSMLVDFEAGRPLETEAILGNAVRAGQEVGAAAPHLETVYALMKLKQAAAAKGG</sequence>
<dbReference type="FunFam" id="1.10.1040.10:FF:000017">
    <property type="entry name" value="2-dehydropantoate 2-reductase"/>
    <property type="match status" value="1"/>
</dbReference>
<comment type="pathway">
    <text evidence="5">Cofactor biosynthesis; (R)-pantothenate biosynthesis; (R)-pantoate from 3-methyl-2-oxobutanoate: step 2/2.</text>
</comment>
<proteinExistence type="inferred from homology"/>
<comment type="similarity">
    <text evidence="5">Belongs to the ketopantoate reductase family.</text>
</comment>
<dbReference type="InterPro" id="IPR051402">
    <property type="entry name" value="KPR-Related"/>
</dbReference>
<gene>
    <name evidence="8" type="primary">apbA</name>
    <name evidence="8" type="ORF">MoryE10_25850</name>
</gene>
<dbReference type="Pfam" id="PF02558">
    <property type="entry name" value="ApbA"/>
    <property type="match status" value="1"/>
</dbReference>
<dbReference type="NCBIfam" id="TIGR00745">
    <property type="entry name" value="apbA_panE"/>
    <property type="match status" value="1"/>
</dbReference>
<evidence type="ECO:0000256" key="3">
    <source>
        <dbReference type="ARBA" id="ARBA00023002"/>
    </source>
</evidence>
<dbReference type="InterPro" id="IPR013752">
    <property type="entry name" value="KPA_reductase"/>
</dbReference>
<keyword evidence="9" id="KW-1185">Reference proteome</keyword>
<dbReference type="InterPro" id="IPR013332">
    <property type="entry name" value="KPR_N"/>
</dbReference>
<accession>A0A8D4VRI9</accession>
<dbReference type="GO" id="GO:0015940">
    <property type="term" value="P:pantothenate biosynthetic process"/>
    <property type="evidence" value="ECO:0007669"/>
    <property type="project" value="UniProtKB-KW"/>
</dbReference>
<dbReference type="PANTHER" id="PTHR21708">
    <property type="entry name" value="PROBABLE 2-DEHYDROPANTOATE 2-REDUCTASE"/>
    <property type="match status" value="1"/>
</dbReference>
<evidence type="ECO:0000313" key="8">
    <source>
        <dbReference type="EMBL" id="BBL71979.1"/>
    </source>
</evidence>
<comment type="function">
    <text evidence="5">Catalyzes the NADPH-dependent reduction of ketopantoate into pantoic acid.</text>
</comment>
<keyword evidence="5" id="KW-0566">Pantothenate biosynthesis</keyword>
<dbReference type="Pfam" id="PF08546">
    <property type="entry name" value="ApbA_C"/>
    <property type="match status" value="1"/>
</dbReference>
<evidence type="ECO:0000256" key="1">
    <source>
        <dbReference type="ARBA" id="ARBA00013014"/>
    </source>
</evidence>
<protein>
    <recommendedName>
        <fullName evidence="1 5">2-dehydropantoate 2-reductase</fullName>
        <ecNumber evidence="1 5">1.1.1.169</ecNumber>
    </recommendedName>
    <alternativeName>
        <fullName evidence="4 5">Ketopantoate reductase</fullName>
    </alternativeName>
</protein>
<comment type="catalytic activity">
    <reaction evidence="5">
        <text>(R)-pantoate + NADP(+) = 2-dehydropantoate + NADPH + H(+)</text>
        <dbReference type="Rhea" id="RHEA:16233"/>
        <dbReference type="ChEBI" id="CHEBI:11561"/>
        <dbReference type="ChEBI" id="CHEBI:15378"/>
        <dbReference type="ChEBI" id="CHEBI:15980"/>
        <dbReference type="ChEBI" id="CHEBI:57783"/>
        <dbReference type="ChEBI" id="CHEBI:58349"/>
        <dbReference type="EC" id="1.1.1.169"/>
    </reaction>
</comment>
<organism evidence="8 9">
    <name type="scientific">Methylogaea oryzae</name>
    <dbReference type="NCBI Taxonomy" id="1295382"/>
    <lineage>
        <taxon>Bacteria</taxon>
        <taxon>Pseudomonadati</taxon>
        <taxon>Pseudomonadota</taxon>
        <taxon>Gammaproteobacteria</taxon>
        <taxon>Methylococcales</taxon>
        <taxon>Methylococcaceae</taxon>
        <taxon>Methylogaea</taxon>
    </lineage>
</organism>
<feature type="domain" description="Ketopantoate reductase C-terminal" evidence="7">
    <location>
        <begin position="184"/>
        <end position="305"/>
    </location>
</feature>
<name>A0A8D4VRI9_9GAMM</name>
<dbReference type="GO" id="GO:0005737">
    <property type="term" value="C:cytoplasm"/>
    <property type="evidence" value="ECO:0007669"/>
    <property type="project" value="TreeGrafter"/>
</dbReference>
<dbReference type="Proteomes" id="UP000824988">
    <property type="component" value="Chromosome"/>
</dbReference>
<dbReference type="GO" id="GO:0008677">
    <property type="term" value="F:2-dehydropantoate 2-reductase activity"/>
    <property type="evidence" value="ECO:0007669"/>
    <property type="project" value="UniProtKB-EC"/>
</dbReference>
<dbReference type="KEGG" id="moz:MoryE10_25850"/>
<dbReference type="EC" id="1.1.1.169" evidence="1 5"/>
<keyword evidence="2 5" id="KW-0521">NADP</keyword>
<evidence type="ECO:0000256" key="2">
    <source>
        <dbReference type="ARBA" id="ARBA00022857"/>
    </source>
</evidence>
<dbReference type="AlphaFoldDB" id="A0A8D4VRI9"/>
<evidence type="ECO:0000256" key="5">
    <source>
        <dbReference type="RuleBase" id="RU362068"/>
    </source>
</evidence>
<dbReference type="RefSeq" id="WP_221047294.1">
    <property type="nucleotide sequence ID" value="NZ_AP019782.1"/>
</dbReference>
<evidence type="ECO:0000313" key="9">
    <source>
        <dbReference type="Proteomes" id="UP000824988"/>
    </source>
</evidence>
<evidence type="ECO:0000259" key="6">
    <source>
        <dbReference type="Pfam" id="PF02558"/>
    </source>
</evidence>
<feature type="domain" description="Ketopantoate reductase N-terminal" evidence="6">
    <location>
        <begin position="3"/>
        <end position="158"/>
    </location>
</feature>
<keyword evidence="3 5" id="KW-0560">Oxidoreductase</keyword>
<dbReference type="PANTHER" id="PTHR21708:SF26">
    <property type="entry name" value="2-DEHYDROPANTOATE 2-REDUCTASE"/>
    <property type="match status" value="1"/>
</dbReference>
<dbReference type="InterPro" id="IPR003710">
    <property type="entry name" value="ApbA"/>
</dbReference>
<evidence type="ECO:0000256" key="4">
    <source>
        <dbReference type="ARBA" id="ARBA00032024"/>
    </source>
</evidence>
<dbReference type="EMBL" id="AP019782">
    <property type="protein sequence ID" value="BBL71979.1"/>
    <property type="molecule type" value="Genomic_DNA"/>
</dbReference>
<evidence type="ECO:0000259" key="7">
    <source>
        <dbReference type="Pfam" id="PF08546"/>
    </source>
</evidence>
<reference evidence="8" key="1">
    <citation type="submission" date="2019-06" db="EMBL/GenBank/DDBJ databases">
        <title>Complete genome sequence of Methylogaea oryzae strain JCM16910.</title>
        <authorList>
            <person name="Asakawa S."/>
        </authorList>
    </citation>
    <scope>NUCLEOTIDE SEQUENCE</scope>
    <source>
        <strain evidence="8">E10</strain>
    </source>
</reference>